<evidence type="ECO:0000256" key="5">
    <source>
        <dbReference type="ARBA" id="ARBA00023128"/>
    </source>
</evidence>
<comment type="subcellular location">
    <subcellularLocation>
        <location evidence="1">Mitochondrion outer membrane</location>
        <topology evidence="1">Peripheral membrane protein</topology>
    </subcellularLocation>
</comment>
<evidence type="ECO:0000256" key="4">
    <source>
        <dbReference type="ARBA" id="ARBA00022946"/>
    </source>
</evidence>
<comment type="similarity">
    <text evidence="2">Belongs to the FMP52 family.</text>
</comment>
<evidence type="ECO:0000313" key="8">
    <source>
        <dbReference type="EMBL" id="KAK4134897.1"/>
    </source>
</evidence>
<gene>
    <name evidence="8" type="ORF">BT67DRAFT_285217</name>
</gene>
<dbReference type="EMBL" id="MU853407">
    <property type="protein sequence ID" value="KAK4134897.1"/>
    <property type="molecule type" value="Genomic_DNA"/>
</dbReference>
<evidence type="ECO:0000313" key="9">
    <source>
        <dbReference type="Proteomes" id="UP001304895"/>
    </source>
</evidence>
<dbReference type="InterPro" id="IPR001509">
    <property type="entry name" value="Epimerase_deHydtase"/>
</dbReference>
<evidence type="ECO:0000256" key="1">
    <source>
        <dbReference type="ARBA" id="ARBA00004450"/>
    </source>
</evidence>
<dbReference type="GO" id="GO:0051170">
    <property type="term" value="P:import into nucleus"/>
    <property type="evidence" value="ECO:0007669"/>
    <property type="project" value="TreeGrafter"/>
</dbReference>
<evidence type="ECO:0000259" key="7">
    <source>
        <dbReference type="Pfam" id="PF01370"/>
    </source>
</evidence>
<keyword evidence="4" id="KW-0809">Transit peptide</keyword>
<dbReference type="AlphaFoldDB" id="A0AAN6UKW4"/>
<dbReference type="Proteomes" id="UP001304895">
    <property type="component" value="Unassembled WGS sequence"/>
</dbReference>
<dbReference type="InterPro" id="IPR036291">
    <property type="entry name" value="NAD(P)-bd_dom_sf"/>
</dbReference>
<proteinExistence type="inferred from homology"/>
<dbReference type="FunFam" id="3.40.50.720:FF:000366">
    <property type="entry name" value="Protein FMP52, mitochondrial"/>
    <property type="match status" value="1"/>
</dbReference>
<keyword evidence="9" id="KW-1185">Reference proteome</keyword>
<comment type="caution">
    <text evidence="8">The sequence shown here is derived from an EMBL/GenBank/DDBJ whole genome shotgun (WGS) entry which is preliminary data.</text>
</comment>
<keyword evidence="6" id="KW-0472">Membrane</keyword>
<sequence length="234" mass="24604">MASPSLVVGSTGLVGSHILTTLLASDSASAVHTISRRAPKPASPKLHSIVEADTTQWAAKLAAITPPPTTVLSALGTTRAAAGGIANQWKIDHDLNVELARAAKQAGVRHFVFVSSAGTRGLLANRVPYSQMKTGVEDSVKALEFETAIILRPAVILGRRETAQPGGDFFAGLVSGLAKVFGTGLQDMMGQEAEVIARAAVHAARMAEAGEAPEKFWVLESSDIVRMGRTEWKD</sequence>
<keyword evidence="5" id="KW-0496">Mitochondrion</keyword>
<keyword evidence="3" id="KW-1000">Mitochondrion outer membrane</keyword>
<dbReference type="GO" id="GO:0005741">
    <property type="term" value="C:mitochondrial outer membrane"/>
    <property type="evidence" value="ECO:0007669"/>
    <property type="project" value="UniProtKB-SubCell"/>
</dbReference>
<evidence type="ECO:0000256" key="3">
    <source>
        <dbReference type="ARBA" id="ARBA00022787"/>
    </source>
</evidence>
<reference evidence="8" key="1">
    <citation type="journal article" date="2023" name="Mol. Phylogenet. Evol.">
        <title>Genome-scale phylogeny and comparative genomics of the fungal order Sordariales.</title>
        <authorList>
            <person name="Hensen N."/>
            <person name="Bonometti L."/>
            <person name="Westerberg I."/>
            <person name="Brannstrom I.O."/>
            <person name="Guillou S."/>
            <person name="Cros-Aarteil S."/>
            <person name="Calhoun S."/>
            <person name="Haridas S."/>
            <person name="Kuo A."/>
            <person name="Mondo S."/>
            <person name="Pangilinan J."/>
            <person name="Riley R."/>
            <person name="LaButti K."/>
            <person name="Andreopoulos B."/>
            <person name="Lipzen A."/>
            <person name="Chen C."/>
            <person name="Yan M."/>
            <person name="Daum C."/>
            <person name="Ng V."/>
            <person name="Clum A."/>
            <person name="Steindorff A."/>
            <person name="Ohm R.A."/>
            <person name="Martin F."/>
            <person name="Silar P."/>
            <person name="Natvig D.O."/>
            <person name="Lalanne C."/>
            <person name="Gautier V."/>
            <person name="Ament-Velasquez S.L."/>
            <person name="Kruys A."/>
            <person name="Hutchinson M.I."/>
            <person name="Powell A.J."/>
            <person name="Barry K."/>
            <person name="Miller A.N."/>
            <person name="Grigoriev I.V."/>
            <person name="Debuchy R."/>
            <person name="Gladieux P."/>
            <person name="Hiltunen Thoren M."/>
            <person name="Johannesson H."/>
        </authorList>
    </citation>
    <scope>NUCLEOTIDE SEQUENCE</scope>
    <source>
        <strain evidence="8">CBS 123565</strain>
    </source>
</reference>
<dbReference type="Pfam" id="PF01370">
    <property type="entry name" value="Epimerase"/>
    <property type="match status" value="1"/>
</dbReference>
<evidence type="ECO:0000256" key="6">
    <source>
        <dbReference type="ARBA" id="ARBA00023136"/>
    </source>
</evidence>
<reference evidence="8" key="2">
    <citation type="submission" date="2023-05" db="EMBL/GenBank/DDBJ databases">
        <authorList>
            <consortium name="Lawrence Berkeley National Laboratory"/>
            <person name="Steindorff A."/>
            <person name="Hensen N."/>
            <person name="Bonometti L."/>
            <person name="Westerberg I."/>
            <person name="Brannstrom I.O."/>
            <person name="Guillou S."/>
            <person name="Cros-Aarteil S."/>
            <person name="Calhoun S."/>
            <person name="Haridas S."/>
            <person name="Kuo A."/>
            <person name="Mondo S."/>
            <person name="Pangilinan J."/>
            <person name="Riley R."/>
            <person name="Labutti K."/>
            <person name="Andreopoulos B."/>
            <person name="Lipzen A."/>
            <person name="Chen C."/>
            <person name="Yanf M."/>
            <person name="Daum C."/>
            <person name="Ng V."/>
            <person name="Clum A."/>
            <person name="Ohm R."/>
            <person name="Martin F."/>
            <person name="Silar P."/>
            <person name="Natvig D."/>
            <person name="Lalanne C."/>
            <person name="Gautier V."/>
            <person name="Ament-Velasquez S.L."/>
            <person name="Kruys A."/>
            <person name="Hutchinson M.I."/>
            <person name="Powell A.J."/>
            <person name="Barry K."/>
            <person name="Miller A.N."/>
            <person name="Grigoriev I.V."/>
            <person name="Debuchy R."/>
            <person name="Gladieux P."/>
            <person name="Thoren M.H."/>
            <person name="Johannesson H."/>
        </authorList>
    </citation>
    <scope>NUCLEOTIDE SEQUENCE</scope>
    <source>
        <strain evidence="8">CBS 123565</strain>
    </source>
</reference>
<dbReference type="PANTHER" id="PTHR14097:SF7">
    <property type="entry name" value="OXIDOREDUCTASE HTATIP2"/>
    <property type="match status" value="1"/>
</dbReference>
<dbReference type="Gene3D" id="3.40.50.720">
    <property type="entry name" value="NAD(P)-binding Rossmann-like Domain"/>
    <property type="match status" value="1"/>
</dbReference>
<accession>A0AAN6UKW4</accession>
<name>A0AAN6UKW4_9PEZI</name>
<feature type="domain" description="NAD-dependent epimerase/dehydratase" evidence="7">
    <location>
        <begin position="6"/>
        <end position="216"/>
    </location>
</feature>
<dbReference type="SUPFAM" id="SSF51735">
    <property type="entry name" value="NAD(P)-binding Rossmann-fold domains"/>
    <property type="match status" value="1"/>
</dbReference>
<protein>
    <submittedName>
        <fullName evidence="8">Protein FMP52, mitochondrial</fullName>
    </submittedName>
</protein>
<organism evidence="8 9">
    <name type="scientific">Trichocladium antarcticum</name>
    <dbReference type="NCBI Taxonomy" id="1450529"/>
    <lineage>
        <taxon>Eukaryota</taxon>
        <taxon>Fungi</taxon>
        <taxon>Dikarya</taxon>
        <taxon>Ascomycota</taxon>
        <taxon>Pezizomycotina</taxon>
        <taxon>Sordariomycetes</taxon>
        <taxon>Sordariomycetidae</taxon>
        <taxon>Sordariales</taxon>
        <taxon>Chaetomiaceae</taxon>
        <taxon>Trichocladium</taxon>
    </lineage>
</organism>
<evidence type="ECO:0000256" key="2">
    <source>
        <dbReference type="ARBA" id="ARBA00006617"/>
    </source>
</evidence>
<dbReference type="PANTHER" id="PTHR14097">
    <property type="entry name" value="OXIDOREDUCTASE HTATIP2"/>
    <property type="match status" value="1"/>
</dbReference>